<feature type="region of interest" description="Disordered" evidence="1">
    <location>
        <begin position="426"/>
        <end position="476"/>
    </location>
</feature>
<dbReference type="InParanoid" id="F0YGF1"/>
<feature type="compositionally biased region" description="Pro residues" evidence="1">
    <location>
        <begin position="328"/>
        <end position="337"/>
    </location>
</feature>
<feature type="compositionally biased region" description="Low complexity" evidence="1">
    <location>
        <begin position="546"/>
        <end position="559"/>
    </location>
</feature>
<dbReference type="Proteomes" id="UP000002729">
    <property type="component" value="Unassembled WGS sequence"/>
</dbReference>
<feature type="compositionally biased region" description="Basic residues" evidence="1">
    <location>
        <begin position="448"/>
        <end position="461"/>
    </location>
</feature>
<keyword evidence="3" id="KW-1185">Reference proteome</keyword>
<gene>
    <name evidence="2" type="ORF">AURANDRAFT_66127</name>
</gene>
<reference evidence="2 3" key="1">
    <citation type="journal article" date="2011" name="Proc. Natl. Acad. Sci. U.S.A.">
        <title>Niche of harmful alga Aureococcus anophagefferens revealed through ecogenomics.</title>
        <authorList>
            <person name="Gobler C.J."/>
            <person name="Berry D.L."/>
            <person name="Dyhrman S.T."/>
            <person name="Wilhelm S.W."/>
            <person name="Salamov A."/>
            <person name="Lobanov A.V."/>
            <person name="Zhang Y."/>
            <person name="Collier J.L."/>
            <person name="Wurch L.L."/>
            <person name="Kustka A.B."/>
            <person name="Dill B.D."/>
            <person name="Shah M."/>
            <person name="VerBerkmoes N.C."/>
            <person name="Kuo A."/>
            <person name="Terry A."/>
            <person name="Pangilinan J."/>
            <person name="Lindquist E.A."/>
            <person name="Lucas S."/>
            <person name="Paulsen I.T."/>
            <person name="Hattenrath-Lehmann T.K."/>
            <person name="Talmage S.C."/>
            <person name="Walker E.A."/>
            <person name="Koch F."/>
            <person name="Burson A.M."/>
            <person name="Marcoval M.A."/>
            <person name="Tang Y.Z."/>
            <person name="Lecleir G.R."/>
            <person name="Coyne K.J."/>
            <person name="Berg G.M."/>
            <person name="Bertrand E.M."/>
            <person name="Saito M.A."/>
            <person name="Gladyshev V.N."/>
            <person name="Grigoriev I.V."/>
        </authorList>
    </citation>
    <scope>NUCLEOTIDE SEQUENCE [LARGE SCALE GENOMIC DNA]</scope>
    <source>
        <strain evidence="3">CCMP 1984</strain>
    </source>
</reference>
<dbReference type="OrthoDB" id="10684384at2759"/>
<evidence type="ECO:0000313" key="2">
    <source>
        <dbReference type="EMBL" id="EGB05895.1"/>
    </source>
</evidence>
<dbReference type="AlphaFoldDB" id="F0YGF1"/>
<feature type="region of interest" description="Disordered" evidence="1">
    <location>
        <begin position="1124"/>
        <end position="1161"/>
    </location>
</feature>
<feature type="compositionally biased region" description="Basic residues" evidence="1">
    <location>
        <begin position="300"/>
        <end position="327"/>
    </location>
</feature>
<feature type="compositionally biased region" description="Low complexity" evidence="1">
    <location>
        <begin position="338"/>
        <end position="352"/>
    </location>
</feature>
<dbReference type="EMBL" id="GL833138">
    <property type="protein sequence ID" value="EGB05895.1"/>
    <property type="molecule type" value="Genomic_DNA"/>
</dbReference>
<feature type="compositionally biased region" description="Basic and acidic residues" evidence="1">
    <location>
        <begin position="194"/>
        <end position="205"/>
    </location>
</feature>
<feature type="compositionally biased region" description="Acidic residues" evidence="1">
    <location>
        <begin position="206"/>
        <end position="226"/>
    </location>
</feature>
<feature type="region of interest" description="Disordered" evidence="1">
    <location>
        <begin position="172"/>
        <end position="235"/>
    </location>
</feature>
<sequence>MALAFRYRKNACDALPAVGEAPACAVADGPAAESALYARACFVPAEERADLPDFRGGQPNAAVDGALAGRFPEGEHEERTLRALHDVAAATGDSLAACYEGRGAAVAAAVAAGSAGRWRWTAGERADATALVLKMARERKYKDLPALARALGRRLEDVALWHDAGREKSATYYGSHKSSRHYAEAKASRLQRRRERDSSPERDESSSDEEEDEDDEDDEEEEDDEGGATPDDRRKLRALAAYLGARGGDGPALLRGWRARARAGDGAPRATTYRSPEDRVYRSRSEVARFFGLDGAASRPRGRGRGRPRAAARRLHHAPPSPQRRRAPPPAEAPPRPRAAVDARSPPPADVAAPTVAVVAERSPAGDVKPDVAGLPRPPRGALVAAAGSALAAVDAHLVAPTPGAWADAAGRGCAAAPGRRAVADAVARAAGAREAPRAGGDGPGAAPRKKRDRYGRKPVLVRRAPAGGRPGSDWQRFASCKDALRATPGLTSYVLSALVNKRVSPATSGADFEAKFVAEDDDDDPGDGGGAPAAPPPDDLRERAVSAANSEASEAAPGEGRGGGLPAGYAVLLPGAPGRRAARAAPEPAAPGDLLALPGGRCAYVARAGETLATDTGSALADLLWLAQLEWSDAGLPGPVLGDGEVLLLPPAAPWPRAAHAGGPPRALGVAPPDWPPPAGDALEVFREASGRRWACAAQLLRSLGAGDVDADDGARALDADPKRFAALNGLGGAVGPRDGWLLAPPRLDGPCAACRCLGELRAFPCRADRGHQGSKRVRNSQLQRLISRPFSTRGHGARPFDAPPAELLGSRVKRRVVAPDGAVEWRPATVAARGDATLDLVDVAGGGVVTAAYPDAALAFVDGFRELADEERVAGRVMEVVAAGRVARARVDRVYVCRDEGPRHDVALAVLRDAEGGGEPARERAVTVAELLRAVGGGDHVRWRDRATPPTWLVDDRTGLCGGEVEEDDEGHWWYDTRAGDTLASVAAALCGGAGDELRAANEIRLGPAAFLESQDGDGEPAFRAHVLLLLPRAPGRDAAPRRRRPCARCLLGGSLGARHCREALRHDDPDFDDLPEDPVGASVVVKWLDDGAAVWYDAVVESSEPRGDGLALSVRYVDGGEVDDIDWPSEDAAVAPPGNRKAKRKAGALPESGAKRQA</sequence>
<dbReference type="GeneID" id="20225664"/>
<proteinExistence type="predicted"/>
<evidence type="ECO:0000256" key="1">
    <source>
        <dbReference type="SAM" id="MobiDB-lite"/>
    </source>
</evidence>
<dbReference type="KEGG" id="aaf:AURANDRAFT_66127"/>
<organism evidence="3">
    <name type="scientific">Aureococcus anophagefferens</name>
    <name type="common">Harmful bloom alga</name>
    <dbReference type="NCBI Taxonomy" id="44056"/>
    <lineage>
        <taxon>Eukaryota</taxon>
        <taxon>Sar</taxon>
        <taxon>Stramenopiles</taxon>
        <taxon>Ochrophyta</taxon>
        <taxon>Pelagophyceae</taxon>
        <taxon>Pelagomonadales</taxon>
        <taxon>Pelagomonadaceae</taxon>
        <taxon>Aureococcus</taxon>
    </lineage>
</organism>
<evidence type="ECO:0008006" key="4">
    <source>
        <dbReference type="Google" id="ProtNLM"/>
    </source>
</evidence>
<evidence type="ECO:0000313" key="3">
    <source>
        <dbReference type="Proteomes" id="UP000002729"/>
    </source>
</evidence>
<protein>
    <recommendedName>
        <fullName evidence="4">MBD domain-containing protein</fullName>
    </recommendedName>
</protein>
<name>F0YGF1_AURAN</name>
<accession>F0YGF1</accession>
<dbReference type="RefSeq" id="XP_009039437.1">
    <property type="nucleotide sequence ID" value="XM_009041189.1"/>
</dbReference>
<feature type="region of interest" description="Disordered" evidence="1">
    <location>
        <begin position="260"/>
        <end position="352"/>
    </location>
</feature>
<feature type="region of interest" description="Disordered" evidence="1">
    <location>
        <begin position="519"/>
        <end position="565"/>
    </location>
</feature>
<feature type="compositionally biased region" description="Basic and acidic residues" evidence="1">
    <location>
        <begin position="275"/>
        <end position="287"/>
    </location>
</feature>